<sequence length="273" mass="30155">MSRITTMTTVFSFTPGTLPILITIPHAGDRLAPGMEERMTQRGRKLPDTDWYMEHLYAFALSKGIGILRANFSRYVVDLNRGRDDAALYAGRPSTGLVPLLGFDGQPIYQDGQAPDADEIAARTEQYWQPYHDAVQAELTRLREQFGWAILWDAHSICSEIPRLFEGRLPDLNFGTSSGASCAPSLAEALLARAEPLTAYTHVRDGRFKGGYTTRHYGQPADNIHAIQLEIAQSTYLASEQDPWPIDLQAAASLSAAIESLLATAADWRPESS</sequence>
<dbReference type="Gene3D" id="3.40.630.40">
    <property type="entry name" value="Zn-dependent exopeptidases"/>
    <property type="match status" value="1"/>
</dbReference>
<dbReference type="EMBL" id="LHZR01000107">
    <property type="protein sequence ID" value="KXV47837.1"/>
    <property type="molecule type" value="Genomic_DNA"/>
</dbReference>
<dbReference type="GO" id="GO:0016787">
    <property type="term" value="F:hydrolase activity"/>
    <property type="evidence" value="ECO:0007669"/>
    <property type="project" value="UniProtKB-KW"/>
</dbReference>
<dbReference type="AlphaFoldDB" id="A0A149TIH5"/>
<accession>A0A149TIH5</accession>
<dbReference type="OrthoDB" id="9802050at2"/>
<dbReference type="InterPro" id="IPR007709">
    <property type="entry name" value="N-FG_amidohydro"/>
</dbReference>
<evidence type="ECO:0000313" key="2">
    <source>
        <dbReference type="Proteomes" id="UP000075636"/>
    </source>
</evidence>
<dbReference type="InterPro" id="IPR010247">
    <property type="entry name" value="HutG_amidohyd"/>
</dbReference>
<protein>
    <submittedName>
        <fullName evidence="1">N-formylglutamate amidohydrolase</fullName>
    </submittedName>
</protein>
<name>A0A149TIH5_9PROT</name>
<gene>
    <name evidence="1" type="ORF">AD945_09095</name>
</gene>
<keyword evidence="1" id="KW-0378">Hydrolase</keyword>
<dbReference type="SUPFAM" id="SSF53187">
    <property type="entry name" value="Zn-dependent exopeptidases"/>
    <property type="match status" value="1"/>
</dbReference>
<proteinExistence type="predicted"/>
<evidence type="ECO:0000313" key="1">
    <source>
        <dbReference type="EMBL" id="KXV47837.1"/>
    </source>
</evidence>
<organism evidence="1 2">
    <name type="scientific">Gluconobacter albidus</name>
    <dbReference type="NCBI Taxonomy" id="318683"/>
    <lineage>
        <taxon>Bacteria</taxon>
        <taxon>Pseudomonadati</taxon>
        <taxon>Pseudomonadota</taxon>
        <taxon>Alphaproteobacteria</taxon>
        <taxon>Acetobacterales</taxon>
        <taxon>Acetobacteraceae</taxon>
        <taxon>Gluconobacter</taxon>
    </lineage>
</organism>
<dbReference type="Pfam" id="PF05013">
    <property type="entry name" value="FGase"/>
    <property type="match status" value="1"/>
</dbReference>
<dbReference type="Proteomes" id="UP000075636">
    <property type="component" value="Unassembled WGS sequence"/>
</dbReference>
<reference evidence="1 2" key="1">
    <citation type="submission" date="2015-06" db="EMBL/GenBank/DDBJ databases">
        <title>Improved classification and identification of acetic acid bacteria using matrix-assisted laser desorption/ionization time-of-flight mass spectrometry; Gluconobacter nephelii and Gluconobacter uchimurae are later heterotypic synonyms of Gluconobacter japonicus and Gluconobacter oxydans, respectively.</title>
        <authorList>
            <person name="Li L."/>
            <person name="Cleenwerck I."/>
            <person name="De Vuyst L."/>
            <person name="Vandamme P."/>
        </authorList>
    </citation>
    <scope>NUCLEOTIDE SEQUENCE [LARGE SCALE GENOMIC DNA]</scope>
    <source>
        <strain evidence="1 2">LMG 1768</strain>
    </source>
</reference>
<dbReference type="PATRIC" id="fig|318683.6.peg.616"/>
<dbReference type="NCBIfam" id="TIGR02017">
    <property type="entry name" value="hutG_amidohyd"/>
    <property type="match status" value="1"/>
</dbReference>
<comment type="caution">
    <text evidence="1">The sequence shown here is derived from an EMBL/GenBank/DDBJ whole genome shotgun (WGS) entry which is preliminary data.</text>
</comment>
<dbReference type="STRING" id="318683.A0U94_00480"/>